<evidence type="ECO:0000256" key="3">
    <source>
        <dbReference type="ARBA" id="ARBA00022741"/>
    </source>
</evidence>
<dbReference type="PANTHER" id="PTHR42711:SF5">
    <property type="entry name" value="ABC TRANSPORTER ATP-BINDING PROTEIN NATA"/>
    <property type="match status" value="1"/>
</dbReference>
<keyword evidence="7" id="KW-1185">Reference proteome</keyword>
<dbReference type="PANTHER" id="PTHR42711">
    <property type="entry name" value="ABC TRANSPORTER ATP-BINDING PROTEIN"/>
    <property type="match status" value="1"/>
</dbReference>
<evidence type="ECO:0000313" key="7">
    <source>
        <dbReference type="Proteomes" id="UP000033072"/>
    </source>
</evidence>
<keyword evidence="2" id="KW-0813">Transport</keyword>
<dbReference type="PROSITE" id="PS50893">
    <property type="entry name" value="ABC_TRANSPORTER_2"/>
    <property type="match status" value="1"/>
</dbReference>
<comment type="similarity">
    <text evidence="1">Belongs to the ABC transporter superfamily.</text>
</comment>
<gene>
    <name evidence="6" type="ORF">MSLAZ_2979</name>
</gene>
<dbReference type="InterPro" id="IPR003439">
    <property type="entry name" value="ABC_transporter-like_ATP-bd"/>
</dbReference>
<dbReference type="SMART" id="SM00382">
    <property type="entry name" value="AAA"/>
    <property type="match status" value="1"/>
</dbReference>
<reference evidence="6 7" key="1">
    <citation type="submission" date="2014-07" db="EMBL/GenBank/DDBJ databases">
        <title>Methanogenic archaea and the global carbon cycle.</title>
        <authorList>
            <person name="Henriksen J.R."/>
            <person name="Luke J."/>
            <person name="Reinhart S."/>
            <person name="Benedict M.N."/>
            <person name="Youngblut N.D."/>
            <person name="Metcalf M.E."/>
            <person name="Whitaker R.J."/>
            <person name="Metcalf W.W."/>
        </authorList>
    </citation>
    <scope>NUCLEOTIDE SEQUENCE [LARGE SCALE GENOMIC DNA]</scope>
    <source>
        <strain evidence="6 7">Z-7289</strain>
    </source>
</reference>
<dbReference type="STRING" id="1434111.MSLAZ_2979"/>
<evidence type="ECO:0000259" key="5">
    <source>
        <dbReference type="PROSITE" id="PS50893"/>
    </source>
</evidence>
<dbReference type="InterPro" id="IPR003593">
    <property type="entry name" value="AAA+_ATPase"/>
</dbReference>
<proteinExistence type="inferred from homology"/>
<dbReference type="HOGENOM" id="CLU_000604_1_2_2"/>
<feature type="domain" description="ABC transporter" evidence="5">
    <location>
        <begin position="4"/>
        <end position="231"/>
    </location>
</feature>
<dbReference type="SUPFAM" id="SSF52540">
    <property type="entry name" value="P-loop containing nucleoside triphosphate hydrolases"/>
    <property type="match status" value="1"/>
</dbReference>
<dbReference type="KEGG" id="mls:MSLAZ_2979"/>
<evidence type="ECO:0000256" key="4">
    <source>
        <dbReference type="ARBA" id="ARBA00022840"/>
    </source>
</evidence>
<dbReference type="PROSITE" id="PS00211">
    <property type="entry name" value="ABC_TRANSPORTER_1"/>
    <property type="match status" value="1"/>
</dbReference>
<dbReference type="PATRIC" id="fig|1434111.4.peg.3936"/>
<evidence type="ECO:0000256" key="1">
    <source>
        <dbReference type="ARBA" id="ARBA00005417"/>
    </source>
</evidence>
<protein>
    <submittedName>
        <fullName evidence="6">ABC transporter, ATP-binding protein</fullName>
    </submittedName>
</protein>
<dbReference type="Gene3D" id="3.40.50.300">
    <property type="entry name" value="P-loop containing nucleotide triphosphate hydrolases"/>
    <property type="match status" value="1"/>
</dbReference>
<keyword evidence="3" id="KW-0547">Nucleotide-binding</keyword>
<sequence length="303" mass="34070">MHALEFEGVSKAFAEKNVIRDISFSVEQGEIFGLLGPNGAGKTTLIRLLLDIIKPDSGEIRVFGGSLSPAAKDRIGYLPEERGLYRKTKLLDTLVYLAQLKNVPRKEAHANAEALLKSLELYDYRGKRVEELSKGMQQKIQFLSSIIHEPELIILDEPFSGLDPISTKTVKDKILEYRNSGRTVILSTHMMEQAQKLCDRILMLNKGERVLYGTVAGIRKEHRNNSLLVEFAEKRNMSIIQEIPGIRKITEHDGSVEIFPEEGISAQIILQELVRRADILRFEQGLPSLNEVFIETVESGSGE</sequence>
<keyword evidence="4 6" id="KW-0067">ATP-binding</keyword>
<evidence type="ECO:0000313" key="6">
    <source>
        <dbReference type="EMBL" id="AKB76240.1"/>
    </source>
</evidence>
<dbReference type="EMBL" id="CP009515">
    <property type="protein sequence ID" value="AKB76240.1"/>
    <property type="molecule type" value="Genomic_DNA"/>
</dbReference>
<dbReference type="OrthoDB" id="87732at2157"/>
<dbReference type="GeneID" id="24807851"/>
<dbReference type="InterPro" id="IPR025302">
    <property type="entry name" value="DrrA1/2-like_C"/>
</dbReference>
<dbReference type="Pfam" id="PF00005">
    <property type="entry name" value="ABC_tran"/>
    <property type="match status" value="1"/>
</dbReference>
<evidence type="ECO:0000256" key="2">
    <source>
        <dbReference type="ARBA" id="ARBA00022448"/>
    </source>
</evidence>
<dbReference type="InterPro" id="IPR027417">
    <property type="entry name" value="P-loop_NTPase"/>
</dbReference>
<dbReference type="GO" id="GO:0016887">
    <property type="term" value="F:ATP hydrolysis activity"/>
    <property type="evidence" value="ECO:0007669"/>
    <property type="project" value="InterPro"/>
</dbReference>
<dbReference type="AlphaFoldDB" id="A0A0E3WTH5"/>
<organism evidence="6 7">
    <name type="scientific">Methanosarcina lacustris Z-7289</name>
    <dbReference type="NCBI Taxonomy" id="1434111"/>
    <lineage>
        <taxon>Archaea</taxon>
        <taxon>Methanobacteriati</taxon>
        <taxon>Methanobacteriota</taxon>
        <taxon>Stenosarchaea group</taxon>
        <taxon>Methanomicrobia</taxon>
        <taxon>Methanosarcinales</taxon>
        <taxon>Methanosarcinaceae</taxon>
        <taxon>Methanosarcina</taxon>
    </lineage>
</organism>
<dbReference type="Pfam" id="PF13732">
    <property type="entry name" value="DrrA1-3_C"/>
    <property type="match status" value="1"/>
</dbReference>
<dbReference type="Proteomes" id="UP000033072">
    <property type="component" value="Chromosome"/>
</dbReference>
<dbReference type="RefSeq" id="WP_048128362.1">
    <property type="nucleotide sequence ID" value="NZ_CP009515.1"/>
</dbReference>
<dbReference type="InterPro" id="IPR050763">
    <property type="entry name" value="ABC_transporter_ATP-binding"/>
</dbReference>
<name>A0A0E3WTH5_9EURY</name>
<dbReference type="InterPro" id="IPR017871">
    <property type="entry name" value="ABC_transporter-like_CS"/>
</dbReference>
<dbReference type="GO" id="GO:0005524">
    <property type="term" value="F:ATP binding"/>
    <property type="evidence" value="ECO:0007669"/>
    <property type="project" value="UniProtKB-KW"/>
</dbReference>
<dbReference type="CDD" id="cd03269">
    <property type="entry name" value="ABC_putative_ATPase"/>
    <property type="match status" value="1"/>
</dbReference>
<accession>A0A0E3WTH5</accession>